<feature type="signal peptide" evidence="7">
    <location>
        <begin position="1"/>
        <end position="29"/>
    </location>
</feature>
<evidence type="ECO:0000313" key="10">
    <source>
        <dbReference type="Proteomes" id="UP001430953"/>
    </source>
</evidence>
<keyword evidence="6" id="KW-0325">Glycoprotein</keyword>
<dbReference type="AlphaFoldDB" id="A0AAW2FZ50"/>
<proteinExistence type="inferred from homology"/>
<evidence type="ECO:0000256" key="2">
    <source>
        <dbReference type="ARBA" id="ARBA00008779"/>
    </source>
</evidence>
<organism evidence="9 10">
    <name type="scientific">Cardiocondyla obscurior</name>
    <dbReference type="NCBI Taxonomy" id="286306"/>
    <lineage>
        <taxon>Eukaryota</taxon>
        <taxon>Metazoa</taxon>
        <taxon>Ecdysozoa</taxon>
        <taxon>Arthropoda</taxon>
        <taxon>Hexapoda</taxon>
        <taxon>Insecta</taxon>
        <taxon>Pterygota</taxon>
        <taxon>Neoptera</taxon>
        <taxon>Endopterygota</taxon>
        <taxon>Hymenoptera</taxon>
        <taxon>Apocrita</taxon>
        <taxon>Aculeata</taxon>
        <taxon>Formicoidea</taxon>
        <taxon>Formicidae</taxon>
        <taxon>Myrmicinae</taxon>
        <taxon>Cardiocondyla</taxon>
    </lineage>
</organism>
<feature type="chain" id="PRO_5043811265" description="Sulfatase N-terminal domain-containing protein" evidence="7">
    <location>
        <begin position="30"/>
        <end position="196"/>
    </location>
</feature>
<dbReference type="InterPro" id="IPR000917">
    <property type="entry name" value="Sulfatase_N"/>
</dbReference>
<accession>A0AAW2FZ50</accession>
<feature type="domain" description="Sulfatase N-terminal" evidence="8">
    <location>
        <begin position="32"/>
        <end position="170"/>
    </location>
</feature>
<dbReference type="InterPro" id="IPR017850">
    <property type="entry name" value="Alkaline_phosphatase_core_sf"/>
</dbReference>
<gene>
    <name evidence="9" type="ORF">PUN28_008741</name>
</gene>
<dbReference type="Pfam" id="PF00884">
    <property type="entry name" value="Sulfatase"/>
    <property type="match status" value="1"/>
</dbReference>
<evidence type="ECO:0000256" key="4">
    <source>
        <dbReference type="ARBA" id="ARBA00022801"/>
    </source>
</evidence>
<dbReference type="EMBL" id="JADYXP020000007">
    <property type="protein sequence ID" value="KAL0121281.1"/>
    <property type="molecule type" value="Genomic_DNA"/>
</dbReference>
<evidence type="ECO:0000256" key="7">
    <source>
        <dbReference type="SAM" id="SignalP"/>
    </source>
</evidence>
<keyword evidence="4" id="KW-0378">Hydrolase</keyword>
<name>A0AAW2FZ50_9HYME</name>
<evidence type="ECO:0000256" key="5">
    <source>
        <dbReference type="ARBA" id="ARBA00022837"/>
    </source>
</evidence>
<dbReference type="Gene3D" id="3.40.720.10">
    <property type="entry name" value="Alkaline Phosphatase, subunit A"/>
    <property type="match status" value="1"/>
</dbReference>
<dbReference type="InterPro" id="IPR047115">
    <property type="entry name" value="ARSB"/>
</dbReference>
<dbReference type="PROSITE" id="PS00149">
    <property type="entry name" value="SULFATASE_2"/>
    <property type="match status" value="1"/>
</dbReference>
<keyword evidence="10" id="KW-1185">Reference proteome</keyword>
<keyword evidence="3" id="KW-0479">Metal-binding</keyword>
<evidence type="ECO:0000313" key="9">
    <source>
        <dbReference type="EMBL" id="KAL0121281.1"/>
    </source>
</evidence>
<dbReference type="SUPFAM" id="SSF53649">
    <property type="entry name" value="Alkaline phosphatase-like"/>
    <property type="match status" value="1"/>
</dbReference>
<dbReference type="PANTHER" id="PTHR10342">
    <property type="entry name" value="ARYLSULFATASE"/>
    <property type="match status" value="1"/>
</dbReference>
<keyword evidence="7" id="KW-0732">Signal</keyword>
<dbReference type="Proteomes" id="UP001430953">
    <property type="component" value="Unassembled WGS sequence"/>
</dbReference>
<sequence length="196" mass="22184">MNLRNVLLFCALPVLSVVCFCCNSRRSSSQPPNIVVIIADDLGWNDVSFHGADEIPTPNIDALAYNGVILNRHYVLPICTPSRTAFLTGQYPIRTGMQGFPLRGAEPRGIPLNNTLLPEYLRKLGYATHLVGKWHVGYHTKNFGPTRRGFDTFFGYYTGYIQYYNHTLYESVSFLLLIIKEHSTILKYDSTNTMNV</sequence>
<protein>
    <recommendedName>
        <fullName evidence="8">Sulfatase N-terminal domain-containing protein</fullName>
    </recommendedName>
</protein>
<comment type="caution">
    <text evidence="9">The sequence shown here is derived from an EMBL/GenBank/DDBJ whole genome shotgun (WGS) entry which is preliminary data.</text>
</comment>
<evidence type="ECO:0000256" key="6">
    <source>
        <dbReference type="ARBA" id="ARBA00023180"/>
    </source>
</evidence>
<keyword evidence="5" id="KW-0106">Calcium</keyword>
<comment type="similarity">
    <text evidence="2">Belongs to the sulfatase family.</text>
</comment>
<dbReference type="InterPro" id="IPR024607">
    <property type="entry name" value="Sulfatase_CS"/>
</dbReference>
<comment type="cofactor">
    <cofactor evidence="1">
        <name>Ca(2+)</name>
        <dbReference type="ChEBI" id="CHEBI:29108"/>
    </cofactor>
</comment>
<evidence type="ECO:0000256" key="3">
    <source>
        <dbReference type="ARBA" id="ARBA00022723"/>
    </source>
</evidence>
<evidence type="ECO:0000259" key="8">
    <source>
        <dbReference type="Pfam" id="PF00884"/>
    </source>
</evidence>
<dbReference type="PROSITE" id="PS00523">
    <property type="entry name" value="SULFATASE_1"/>
    <property type="match status" value="1"/>
</dbReference>
<evidence type="ECO:0000256" key="1">
    <source>
        <dbReference type="ARBA" id="ARBA00001913"/>
    </source>
</evidence>
<dbReference type="GO" id="GO:0008484">
    <property type="term" value="F:sulfuric ester hydrolase activity"/>
    <property type="evidence" value="ECO:0007669"/>
    <property type="project" value="InterPro"/>
</dbReference>
<dbReference type="GO" id="GO:0046872">
    <property type="term" value="F:metal ion binding"/>
    <property type="evidence" value="ECO:0007669"/>
    <property type="project" value="UniProtKB-KW"/>
</dbReference>
<reference evidence="9 10" key="1">
    <citation type="submission" date="2023-03" db="EMBL/GenBank/DDBJ databases">
        <title>High recombination rates correlate with genetic variation in Cardiocondyla obscurior ants.</title>
        <authorList>
            <person name="Errbii M."/>
        </authorList>
    </citation>
    <scope>NUCLEOTIDE SEQUENCE [LARGE SCALE GENOMIC DNA]</scope>
    <source>
        <strain evidence="9">Alpha-2009</strain>
        <tissue evidence="9">Whole body</tissue>
    </source>
</reference>
<dbReference type="PANTHER" id="PTHR10342:SF273">
    <property type="entry name" value="RE14504P"/>
    <property type="match status" value="1"/>
</dbReference>